<name>A0A7H9B2A4_ZYGMR</name>
<feature type="transmembrane region" description="Helical" evidence="8">
    <location>
        <begin position="368"/>
        <end position="388"/>
    </location>
</feature>
<dbReference type="RefSeq" id="XP_037144515.1">
    <property type="nucleotide sequence ID" value="XM_037288620.1"/>
</dbReference>
<feature type="transmembrane region" description="Helical" evidence="8">
    <location>
        <begin position="394"/>
        <end position="412"/>
    </location>
</feature>
<dbReference type="GO" id="GO:0001406">
    <property type="term" value="F:glycerophosphodiester transmembrane transporter activity"/>
    <property type="evidence" value="ECO:0007669"/>
    <property type="project" value="UniProtKB-ARBA"/>
</dbReference>
<keyword evidence="3" id="KW-0813">Transport</keyword>
<keyword evidence="6 8" id="KW-0472">Membrane</keyword>
<keyword evidence="5 8" id="KW-1133">Transmembrane helix</keyword>
<evidence type="ECO:0000259" key="9">
    <source>
        <dbReference type="PROSITE" id="PS50850"/>
    </source>
</evidence>
<feature type="transmembrane region" description="Helical" evidence="8">
    <location>
        <begin position="457"/>
        <end position="476"/>
    </location>
</feature>
<dbReference type="EMBL" id="CP058607">
    <property type="protein sequence ID" value="QLG72788.1"/>
    <property type="molecule type" value="Genomic_DNA"/>
</dbReference>
<dbReference type="PANTHER" id="PTHR23508:SF10">
    <property type="entry name" value="CARBOXYLIC ACID TRANSPORTER PROTEIN HOMOLOG"/>
    <property type="match status" value="1"/>
</dbReference>
<evidence type="ECO:0000256" key="2">
    <source>
        <dbReference type="ARBA" id="ARBA00010992"/>
    </source>
</evidence>
<feature type="transmembrane region" description="Helical" evidence="8">
    <location>
        <begin position="167"/>
        <end position="187"/>
    </location>
</feature>
<dbReference type="InterPro" id="IPR005828">
    <property type="entry name" value="MFS_sugar_transport-like"/>
</dbReference>
<reference evidence="10 11" key="1">
    <citation type="submission" date="2020-07" db="EMBL/GenBank/DDBJ databases">
        <title>The yeast mating-type switching endonuclease HO is a domesticated member of an unorthodox homing genetic element family.</title>
        <authorList>
            <person name="Coughlan A.Y."/>
            <person name="Lombardi L."/>
            <person name="Braun-Galleani S."/>
            <person name="Martos A.R."/>
            <person name="Galeote V."/>
            <person name="Bigey F."/>
            <person name="Dequin S."/>
            <person name="Byrne K.P."/>
            <person name="Wolfe K.H."/>
        </authorList>
    </citation>
    <scope>NUCLEOTIDE SEQUENCE [LARGE SCALE GENOMIC DNA]</scope>
    <source>
        <strain evidence="10 11">NRRL Y-6702</strain>
    </source>
</reference>
<comment type="similarity">
    <text evidence="2">Belongs to the major facilitator superfamily. Sugar transporter (TC 2.A.1.1) family.</text>
</comment>
<evidence type="ECO:0000256" key="4">
    <source>
        <dbReference type="ARBA" id="ARBA00022692"/>
    </source>
</evidence>
<evidence type="ECO:0000256" key="8">
    <source>
        <dbReference type="SAM" id="Phobius"/>
    </source>
</evidence>
<feature type="transmembrane region" description="Helical" evidence="8">
    <location>
        <begin position="199"/>
        <end position="219"/>
    </location>
</feature>
<keyword evidence="4 8" id="KW-0812">Transmembrane</keyword>
<gene>
    <name evidence="10" type="ORF">HG535_0D04970</name>
</gene>
<dbReference type="SUPFAM" id="SSF103473">
    <property type="entry name" value="MFS general substrate transporter"/>
    <property type="match status" value="1"/>
</dbReference>
<dbReference type="PROSITE" id="PS50850">
    <property type="entry name" value="MFS"/>
    <property type="match status" value="1"/>
</dbReference>
<sequence>MTTNSSDNKHIDRPWLRDIPFNSSELRDRLIDQPWKEITLFKSQKEHTDGAAEGSGASGASDFSAEESDSKNEDKGLRYHISGGSATSKGSRGLGKYWAIITTGAGLFSDGYINNSISTVSTCLSTIYGAQYTESRAIQNVSSIAFAGTVIGQLTFGYLADYYSRKMAMLTGTSLLILFSILCAGAWGVGTTGTQAGGLFAAITAYRFFLGIAIGSEYSSSSPAAAEASNMLPSGKRNRYFCWFTNMMIDLGFVVSAFVPLVLLWICGERHLTPVWRITIGLGAIPPISLFFLRLRYRESDAFKATRFRKVMPYWRIIKFYWLRLACVSIIWFLYDFSAYAFGTYSSIIIGIVLGDDASLVQTFGWNVVFNLFYMPGAFSGAISADWFGPRTTLTVGLILQAALGFIMAGALEHLRKHIAGFVVVYGIFMTLGEFSAGDNIGLLASKVFAVPVRGQLYGIAAAVGKVGAFVGSYVFPSIIRNAGGFDTTSGLQAPYWVASSLCIFSALVAYLFLPAVDQDASAEEDRRFLEFLKSTGFDLSELGDDGASASVDYSFESSTGSESLIVKENVEEKNIELN</sequence>
<comment type="subcellular location">
    <subcellularLocation>
        <location evidence="1">Membrane</location>
        <topology evidence="1">Multi-pass membrane protein</topology>
    </subcellularLocation>
</comment>
<dbReference type="PANTHER" id="PTHR23508">
    <property type="entry name" value="CARBOXYLIC ACID TRANSPORTER PROTEIN HOMOLOG"/>
    <property type="match status" value="1"/>
</dbReference>
<protein>
    <recommendedName>
        <fullName evidence="9">Major facilitator superfamily (MFS) profile domain-containing protein</fullName>
    </recommendedName>
</protein>
<evidence type="ECO:0000256" key="1">
    <source>
        <dbReference type="ARBA" id="ARBA00004141"/>
    </source>
</evidence>
<dbReference type="GO" id="GO:0005886">
    <property type="term" value="C:plasma membrane"/>
    <property type="evidence" value="ECO:0007669"/>
    <property type="project" value="TreeGrafter"/>
</dbReference>
<dbReference type="InterPro" id="IPR036259">
    <property type="entry name" value="MFS_trans_sf"/>
</dbReference>
<evidence type="ECO:0000256" key="3">
    <source>
        <dbReference type="ARBA" id="ARBA00022448"/>
    </source>
</evidence>
<evidence type="ECO:0000256" key="6">
    <source>
        <dbReference type="ARBA" id="ARBA00023136"/>
    </source>
</evidence>
<evidence type="ECO:0000256" key="5">
    <source>
        <dbReference type="ARBA" id="ARBA00022989"/>
    </source>
</evidence>
<dbReference type="AlphaFoldDB" id="A0A7H9B2A4"/>
<feature type="compositionally biased region" description="Low complexity" evidence="7">
    <location>
        <begin position="51"/>
        <end position="63"/>
    </location>
</feature>
<feature type="transmembrane region" description="Helical" evidence="8">
    <location>
        <begin position="275"/>
        <end position="293"/>
    </location>
</feature>
<proteinExistence type="inferred from homology"/>
<dbReference type="Pfam" id="PF00083">
    <property type="entry name" value="Sugar_tr"/>
    <property type="match status" value="2"/>
</dbReference>
<feature type="transmembrane region" description="Helical" evidence="8">
    <location>
        <begin position="314"/>
        <end position="333"/>
    </location>
</feature>
<dbReference type="Gene3D" id="1.20.1250.20">
    <property type="entry name" value="MFS general substrate transporter like domains"/>
    <property type="match status" value="1"/>
</dbReference>
<accession>A0A7H9B2A4</accession>
<dbReference type="InterPro" id="IPR020846">
    <property type="entry name" value="MFS_dom"/>
</dbReference>
<keyword evidence="11" id="KW-1185">Reference proteome</keyword>
<feature type="transmembrane region" description="Helical" evidence="8">
    <location>
        <begin position="496"/>
        <end position="514"/>
    </location>
</feature>
<dbReference type="GO" id="GO:0046943">
    <property type="term" value="F:carboxylic acid transmembrane transporter activity"/>
    <property type="evidence" value="ECO:0007669"/>
    <property type="project" value="TreeGrafter"/>
</dbReference>
<dbReference type="OrthoDB" id="2261376at2759"/>
<feature type="transmembrane region" description="Helical" evidence="8">
    <location>
        <begin position="419"/>
        <end position="437"/>
    </location>
</feature>
<dbReference type="FunFam" id="1.20.1250.20:FF:000140">
    <property type="entry name" value="Putative MFS phospholipid transporter"/>
    <property type="match status" value="1"/>
</dbReference>
<evidence type="ECO:0000313" key="11">
    <source>
        <dbReference type="Proteomes" id="UP000509704"/>
    </source>
</evidence>
<organism evidence="10 11">
    <name type="scientific">Zygotorulaspora mrakii</name>
    <name type="common">Zygosaccharomyces mrakii</name>
    <dbReference type="NCBI Taxonomy" id="42260"/>
    <lineage>
        <taxon>Eukaryota</taxon>
        <taxon>Fungi</taxon>
        <taxon>Dikarya</taxon>
        <taxon>Ascomycota</taxon>
        <taxon>Saccharomycotina</taxon>
        <taxon>Saccharomycetes</taxon>
        <taxon>Saccharomycetales</taxon>
        <taxon>Saccharomycetaceae</taxon>
        <taxon>Zygotorulaspora</taxon>
    </lineage>
</organism>
<dbReference type="Proteomes" id="UP000509704">
    <property type="component" value="Chromosome 4"/>
</dbReference>
<evidence type="ECO:0000313" key="10">
    <source>
        <dbReference type="EMBL" id="QLG72788.1"/>
    </source>
</evidence>
<feature type="region of interest" description="Disordered" evidence="7">
    <location>
        <begin position="42"/>
        <end position="91"/>
    </location>
</feature>
<feature type="transmembrane region" description="Helical" evidence="8">
    <location>
        <begin position="240"/>
        <end position="263"/>
    </location>
</feature>
<feature type="domain" description="Major facilitator superfamily (MFS) profile" evidence="9">
    <location>
        <begin position="99"/>
        <end position="518"/>
    </location>
</feature>
<dbReference type="GeneID" id="59236511"/>
<dbReference type="KEGG" id="zmk:HG535_0D04970"/>
<evidence type="ECO:0000256" key="7">
    <source>
        <dbReference type="SAM" id="MobiDB-lite"/>
    </source>
</evidence>
<feature type="compositionally biased region" description="Basic and acidic residues" evidence="7">
    <location>
        <begin position="68"/>
        <end position="77"/>
    </location>
</feature>